<comment type="caution">
    <text evidence="8">The sequence shown here is derived from an EMBL/GenBank/DDBJ whole genome shotgun (WGS) entry which is preliminary data.</text>
</comment>
<feature type="compositionally biased region" description="Polar residues" evidence="6">
    <location>
        <begin position="382"/>
        <end position="392"/>
    </location>
</feature>
<keyword evidence="3 7" id="KW-0812">Transmembrane</keyword>
<keyword evidence="2" id="KW-1003">Cell membrane</keyword>
<dbReference type="AlphaFoldDB" id="A0A6A8LFS3"/>
<evidence type="ECO:0000256" key="7">
    <source>
        <dbReference type="SAM" id="Phobius"/>
    </source>
</evidence>
<dbReference type="InterPro" id="IPR024449">
    <property type="entry name" value="Anti-sigma_RsgI_N"/>
</dbReference>
<evidence type="ECO:0000256" key="6">
    <source>
        <dbReference type="SAM" id="MobiDB-lite"/>
    </source>
</evidence>
<evidence type="ECO:0000256" key="5">
    <source>
        <dbReference type="ARBA" id="ARBA00023136"/>
    </source>
</evidence>
<dbReference type="RefSeq" id="WP_014304893.1">
    <property type="nucleotide sequence ID" value="NZ_CAJGVF010000001.1"/>
</dbReference>
<proteinExistence type="predicted"/>
<dbReference type="Pfam" id="PF12791">
    <property type="entry name" value="RsgI_N"/>
    <property type="match status" value="1"/>
</dbReference>
<feature type="compositionally biased region" description="Polar residues" evidence="6">
    <location>
        <begin position="292"/>
        <end position="308"/>
    </location>
</feature>
<feature type="transmembrane region" description="Helical" evidence="7">
    <location>
        <begin position="64"/>
        <end position="83"/>
    </location>
</feature>
<organism evidence="8">
    <name type="scientific">Bacillus velezensis</name>
    <dbReference type="NCBI Taxonomy" id="492670"/>
    <lineage>
        <taxon>Bacteria</taxon>
        <taxon>Bacillati</taxon>
        <taxon>Bacillota</taxon>
        <taxon>Bacilli</taxon>
        <taxon>Bacillales</taxon>
        <taxon>Bacillaceae</taxon>
        <taxon>Bacillus</taxon>
        <taxon>Bacillus amyloliquefaciens group</taxon>
    </lineage>
</organism>
<feature type="compositionally biased region" description="Polar residues" evidence="6">
    <location>
        <begin position="320"/>
        <end position="329"/>
    </location>
</feature>
<dbReference type="InterPro" id="IPR055431">
    <property type="entry name" value="RsgI_M"/>
</dbReference>
<evidence type="ECO:0000256" key="1">
    <source>
        <dbReference type="ARBA" id="ARBA00004162"/>
    </source>
</evidence>
<sequence length="392" mass="45109">MRRGIIVEKNKKFVTLLTPDGQFLKTKNDHRTCEIGEEITFEGETRMGRRASFFDFLKLRPFKLGVFTMTAIILFILILLPVFSDNKAYAYMTLDINPSIEMALNSKYEVIELTPLNHDAKQVISDIGDWKSSDFKEVINNIITDCSKHGYVKESKEILISTVYENTDDNTYKKGVKKQLADMTEKYKGTYQVQSLESDMETREKAKQEGMSTGSYIRRNEKKTEEKQSEKQTDGNETDQKDTETDADQSKQPDTEKPAADEKTAPDEEKAAEKPENNETTPGTEEAKPDSQDGSQQTDKNAASGSEENTQKEQDGETEQPPTQNPQENGNDKEPKQKYYNHYWNQRNHDRNEHWDSYRHHEDSSDRRNPNGYRHGKENADKYQNSPRSPGE</sequence>
<gene>
    <name evidence="8" type="ORF">GKC39_06945</name>
</gene>
<evidence type="ECO:0000256" key="4">
    <source>
        <dbReference type="ARBA" id="ARBA00022989"/>
    </source>
</evidence>
<keyword evidence="4 7" id="KW-1133">Transmembrane helix</keyword>
<evidence type="ECO:0000313" key="8">
    <source>
        <dbReference type="EMBL" id="MSE01802.1"/>
    </source>
</evidence>
<dbReference type="EMBL" id="WKKV01000002">
    <property type="protein sequence ID" value="MSE01802.1"/>
    <property type="molecule type" value="Genomic_DNA"/>
</dbReference>
<feature type="region of interest" description="Disordered" evidence="6">
    <location>
        <begin position="194"/>
        <end position="392"/>
    </location>
</feature>
<feature type="compositionally biased region" description="Basic and acidic residues" evidence="6">
    <location>
        <begin position="347"/>
        <end position="381"/>
    </location>
</feature>
<feature type="compositionally biased region" description="Basic and acidic residues" evidence="6">
    <location>
        <begin position="218"/>
        <end position="277"/>
    </location>
</feature>
<evidence type="ECO:0000256" key="3">
    <source>
        <dbReference type="ARBA" id="ARBA00022692"/>
    </source>
</evidence>
<dbReference type="Pfam" id="PF23750">
    <property type="entry name" value="RsgI_M"/>
    <property type="match status" value="1"/>
</dbReference>
<keyword evidence="5 7" id="KW-0472">Membrane</keyword>
<dbReference type="GO" id="GO:0005886">
    <property type="term" value="C:plasma membrane"/>
    <property type="evidence" value="ECO:0007669"/>
    <property type="project" value="UniProtKB-SubCell"/>
</dbReference>
<evidence type="ECO:0000256" key="2">
    <source>
        <dbReference type="ARBA" id="ARBA00022475"/>
    </source>
</evidence>
<comment type="subcellular location">
    <subcellularLocation>
        <location evidence="1">Cell membrane</location>
        <topology evidence="1">Single-pass membrane protein</topology>
    </subcellularLocation>
</comment>
<protein>
    <submittedName>
        <fullName evidence="8">Anti-sigma factor domain-containing protein</fullName>
    </submittedName>
</protein>
<reference evidence="8" key="1">
    <citation type="submission" date="2019-11" db="EMBL/GenBank/DDBJ databases">
        <title>Draft Genome Sequence of Plant Growth-Promoting Rhizosphere-Associated Bacteria.</title>
        <authorList>
            <person name="Vasilyev I.Y."/>
            <person name="Radchenko V."/>
            <person name="Ilnitskaya E.V."/>
        </authorList>
    </citation>
    <scope>NUCLEOTIDE SEQUENCE</scope>
    <source>
        <strain evidence="8">VRA_517_n</strain>
    </source>
</reference>
<name>A0A6A8LFS3_BACVE</name>
<dbReference type="PROSITE" id="PS51849">
    <property type="entry name" value="RSGI_N"/>
    <property type="match status" value="1"/>
</dbReference>
<accession>A0A6A8LFS3</accession>